<reference evidence="8 9" key="2">
    <citation type="submission" date="2018-11" db="EMBL/GenBank/DDBJ databases">
        <authorList>
            <consortium name="Pathogen Informatics"/>
        </authorList>
    </citation>
    <scope>NUCLEOTIDE SEQUENCE [LARGE SCALE GENOMIC DNA]</scope>
    <source>
        <strain evidence="8 9">Egypt</strain>
    </source>
</reference>
<name>A0A183BAI4_9TREM</name>
<accession>A0A183BAI4</accession>
<dbReference type="OrthoDB" id="6277246at2759"/>
<dbReference type="GO" id="GO:0008270">
    <property type="term" value="F:zinc ion binding"/>
    <property type="evidence" value="ECO:0007669"/>
    <property type="project" value="UniProtKB-KW"/>
</dbReference>
<evidence type="ECO:0000256" key="4">
    <source>
        <dbReference type="ARBA" id="ARBA00022833"/>
    </source>
</evidence>
<evidence type="ECO:0000256" key="3">
    <source>
        <dbReference type="ARBA" id="ARBA00022771"/>
    </source>
</evidence>
<feature type="region of interest" description="Disordered" evidence="6">
    <location>
        <begin position="348"/>
        <end position="391"/>
    </location>
</feature>
<dbReference type="SMART" id="SM00355">
    <property type="entry name" value="ZnF_C2H2"/>
    <property type="match status" value="6"/>
</dbReference>
<feature type="compositionally biased region" description="Polar residues" evidence="6">
    <location>
        <begin position="77"/>
        <end position="88"/>
    </location>
</feature>
<feature type="compositionally biased region" description="Polar residues" evidence="6">
    <location>
        <begin position="252"/>
        <end position="273"/>
    </location>
</feature>
<dbReference type="PANTHER" id="PTHR23235">
    <property type="entry name" value="KRUEPPEL-LIKE TRANSCRIPTION FACTOR"/>
    <property type="match status" value="1"/>
</dbReference>
<feature type="domain" description="C2H2-type" evidence="7">
    <location>
        <begin position="453"/>
        <end position="482"/>
    </location>
</feature>
<feature type="domain" description="C2H2-type" evidence="7">
    <location>
        <begin position="640"/>
        <end position="663"/>
    </location>
</feature>
<keyword evidence="2" id="KW-0677">Repeat</keyword>
<evidence type="ECO:0000256" key="5">
    <source>
        <dbReference type="PROSITE-ProRule" id="PRU00042"/>
    </source>
</evidence>
<dbReference type="PROSITE" id="PS50157">
    <property type="entry name" value="ZINC_FINGER_C2H2_2"/>
    <property type="match status" value="5"/>
</dbReference>
<proteinExistence type="predicted"/>
<evidence type="ECO:0000256" key="6">
    <source>
        <dbReference type="SAM" id="MobiDB-lite"/>
    </source>
</evidence>
<feature type="region of interest" description="Disordered" evidence="6">
    <location>
        <begin position="51"/>
        <end position="88"/>
    </location>
</feature>
<feature type="compositionally biased region" description="Polar residues" evidence="6">
    <location>
        <begin position="373"/>
        <end position="391"/>
    </location>
</feature>
<dbReference type="Pfam" id="PF00096">
    <property type="entry name" value="zf-C2H2"/>
    <property type="match status" value="2"/>
</dbReference>
<feature type="domain" description="C2H2-type" evidence="7">
    <location>
        <begin position="321"/>
        <end position="350"/>
    </location>
</feature>
<dbReference type="Gene3D" id="3.30.160.60">
    <property type="entry name" value="Classic Zinc Finger"/>
    <property type="match status" value="6"/>
</dbReference>
<dbReference type="InterPro" id="IPR013087">
    <property type="entry name" value="Znf_C2H2_type"/>
</dbReference>
<reference evidence="10" key="1">
    <citation type="submission" date="2016-06" db="UniProtKB">
        <authorList>
            <consortium name="WormBaseParasite"/>
        </authorList>
    </citation>
    <scope>IDENTIFICATION</scope>
</reference>
<feature type="region of interest" description="Disordered" evidence="6">
    <location>
        <begin position="252"/>
        <end position="290"/>
    </location>
</feature>
<keyword evidence="3 5" id="KW-0863">Zinc-finger</keyword>
<dbReference type="PANTHER" id="PTHR23235:SF120">
    <property type="entry name" value="KRUPPEL-LIKE FACTOR 15"/>
    <property type="match status" value="1"/>
</dbReference>
<keyword evidence="9" id="KW-1185">Reference proteome</keyword>
<dbReference type="SUPFAM" id="SSF57667">
    <property type="entry name" value="beta-beta-alpha zinc fingers"/>
    <property type="match status" value="4"/>
</dbReference>
<dbReference type="Proteomes" id="UP000272942">
    <property type="component" value="Unassembled WGS sequence"/>
</dbReference>
<dbReference type="GO" id="GO:0000981">
    <property type="term" value="F:DNA-binding transcription factor activity, RNA polymerase II-specific"/>
    <property type="evidence" value="ECO:0007669"/>
    <property type="project" value="TreeGrafter"/>
</dbReference>
<protein>
    <submittedName>
        <fullName evidence="10">Zinc finger protein</fullName>
    </submittedName>
</protein>
<feature type="domain" description="C2H2-type" evidence="7">
    <location>
        <begin position="291"/>
        <end position="320"/>
    </location>
</feature>
<keyword evidence="4" id="KW-0862">Zinc</keyword>
<dbReference type="GO" id="GO:0000978">
    <property type="term" value="F:RNA polymerase II cis-regulatory region sequence-specific DNA binding"/>
    <property type="evidence" value="ECO:0007669"/>
    <property type="project" value="TreeGrafter"/>
</dbReference>
<evidence type="ECO:0000313" key="10">
    <source>
        <dbReference type="WBParaSite" id="ECPE_0001626201-mRNA-1"/>
    </source>
</evidence>
<dbReference type="FunFam" id="3.30.160.60:FF:000624">
    <property type="entry name" value="zinc finger protein 697"/>
    <property type="match status" value="1"/>
</dbReference>
<evidence type="ECO:0000313" key="9">
    <source>
        <dbReference type="Proteomes" id="UP000272942"/>
    </source>
</evidence>
<evidence type="ECO:0000259" key="7">
    <source>
        <dbReference type="PROSITE" id="PS50157"/>
    </source>
</evidence>
<feature type="compositionally biased region" description="Polar residues" evidence="6">
    <location>
        <begin position="354"/>
        <end position="363"/>
    </location>
</feature>
<dbReference type="InterPro" id="IPR036236">
    <property type="entry name" value="Znf_C2H2_sf"/>
</dbReference>
<dbReference type="WBParaSite" id="ECPE_0001626201-mRNA-1">
    <property type="protein sequence ID" value="ECPE_0001626201-mRNA-1"/>
    <property type="gene ID" value="ECPE_0001626201"/>
</dbReference>
<dbReference type="PROSITE" id="PS00028">
    <property type="entry name" value="ZINC_FINGER_C2H2_1"/>
    <property type="match status" value="6"/>
</dbReference>
<evidence type="ECO:0000256" key="2">
    <source>
        <dbReference type="ARBA" id="ARBA00022737"/>
    </source>
</evidence>
<evidence type="ECO:0000313" key="8">
    <source>
        <dbReference type="EMBL" id="VDP93491.1"/>
    </source>
</evidence>
<keyword evidence="1" id="KW-0479">Metal-binding</keyword>
<gene>
    <name evidence="8" type="ORF">ECPE_LOCUS16219</name>
</gene>
<organism evidence="10">
    <name type="scientific">Echinostoma caproni</name>
    <dbReference type="NCBI Taxonomy" id="27848"/>
    <lineage>
        <taxon>Eukaryota</taxon>
        <taxon>Metazoa</taxon>
        <taxon>Spiralia</taxon>
        <taxon>Lophotrochozoa</taxon>
        <taxon>Platyhelminthes</taxon>
        <taxon>Trematoda</taxon>
        <taxon>Digenea</taxon>
        <taxon>Plagiorchiida</taxon>
        <taxon>Echinostomata</taxon>
        <taxon>Echinostomatoidea</taxon>
        <taxon>Echinostomatidae</taxon>
        <taxon>Echinostoma</taxon>
    </lineage>
</organism>
<feature type="domain" description="C2H2-type" evidence="7">
    <location>
        <begin position="610"/>
        <end position="639"/>
    </location>
</feature>
<dbReference type="EMBL" id="UZAN01063439">
    <property type="protein sequence ID" value="VDP93491.1"/>
    <property type="molecule type" value="Genomic_DNA"/>
</dbReference>
<dbReference type="AlphaFoldDB" id="A0A183BAI4"/>
<evidence type="ECO:0000256" key="1">
    <source>
        <dbReference type="ARBA" id="ARBA00022723"/>
    </source>
</evidence>
<sequence length="682" mass="75141">MLHRPSLIPSAMKMAFKSAHNDQTSIESDPGLDLLLHDDDEIIVVEPTDPDEDRLREQEQQEQQQQQQLSYAPHMSPKQTKIVCSSPSIPHSSVEGSFRVDPAADSGNSDISTDNHFNGLAQSHPNNAINSGISIQNLFAPIKLTTFPIGSVPTLTSNLASVQVVKCIDLHNLTRTTLGSQDVTSQLTTSSTDSHSTISAIIPIGNLNTVLPALLSSNPVAANVITNLLSAIFQNSGPNTTTATIVNASGNTATAPSTNPVLSSVQTTSPDIKTTSDDVSPPKPPSRAKRFTCPMVPCPLTFANRFNLTEHIRTHTGERPFVCNVGTCTAAFNRHRSLRDHMKVHKLREVPRTSAHSYASSIESRVEHDADDLSSSNEKLPSEDVNTSSTDPAIKLKVDEEDFHAENTHQEEQSFARGCMKQDVESSDSAYPCLKKEEYKLFPTSRPELIRRFSCPYKNCNKVFLKANRMREHARTHTGERPYSCPFPGCVATFGRAYGVRRHMQSHALGLRHPIRWTRAAPEFSNPPTSGESSAGSTPIPIAPAVSAADIARRRRMPFPYDFVPTTTATSIAQSTCLRNPPVIAPKTDKPQTIRPLDPLPIGPGILRPHSCPFRDCAKTFAKMYQLRDHIWSHTGRRPFACGQCRASFVRLYDLRRHEKIHSRFLEARCDSISDTPCEPGT</sequence>